<keyword evidence="1" id="KW-0347">Helicase</keyword>
<dbReference type="EMBL" id="JAZAQF010000029">
    <property type="protein sequence ID" value="MFG3817170.1"/>
    <property type="molecule type" value="Genomic_DNA"/>
</dbReference>
<keyword evidence="1" id="KW-0547">Nucleotide-binding</keyword>
<comment type="caution">
    <text evidence="1">The sequence shown here is derived from an EMBL/GenBank/DDBJ whole genome shotgun (WGS) entry which is preliminary data.</text>
</comment>
<reference evidence="2" key="1">
    <citation type="journal article" date="2024" name="Algal Res.">
        <title>Biochemical, toxicological and genomic investigation of a high-biomass producing Limnothrix strain isolated from Italian shallow drinking water reservoir.</title>
        <authorList>
            <person name="Simonazzi M."/>
            <person name="Shishido T.K."/>
            <person name="Delbaje E."/>
            <person name="Wahlsten M."/>
            <person name="Fewer D.P."/>
            <person name="Sivonen K."/>
            <person name="Pezzolesi L."/>
            <person name="Pistocchi R."/>
        </authorList>
    </citation>
    <scope>NUCLEOTIDE SEQUENCE [LARGE SCALE GENOMIC DNA]</scope>
    <source>
        <strain evidence="2">LRLZ20PSL1</strain>
    </source>
</reference>
<organism evidence="1 2">
    <name type="scientific">Limnothrix redekei LRLZ20PSL1</name>
    <dbReference type="NCBI Taxonomy" id="3112953"/>
    <lineage>
        <taxon>Bacteria</taxon>
        <taxon>Bacillati</taxon>
        <taxon>Cyanobacteriota</taxon>
        <taxon>Cyanophyceae</taxon>
        <taxon>Pseudanabaenales</taxon>
        <taxon>Pseudanabaenaceae</taxon>
        <taxon>Limnothrix</taxon>
    </lineage>
</organism>
<keyword evidence="2" id="KW-1185">Reference proteome</keyword>
<accession>A0ABW7C7K6</accession>
<proteinExistence type="predicted"/>
<sequence>MLEVEVHQQLRAFLRACGDRPWLHHLTLARLVARVLRSGRSSLIQGGTAVAAGRHRLSYLAPALLCEQAVVLVVPPAVQQRLLEVDLARLRLWLAQSDRPLPPVHCLVDQPPEAAQALAAALRADQPGLWILSPSQWLTDRLELSGQRSRLAGLPTLIDGADDLERWTQETLRLDISPADWHRWRLACPDRAQVIHDLEVAIAHGLLQHPPNPYGAWLLDEPEAAALLQTLRLLAAQLPPLWRTLLHRAGDQQWPILAQPDRQTGQFRLQCQPIDVAEILRPLWQAQPIALIGSFLDLEVEAPLYQARLGLDNGDEQRLTCLKFTPDRHQEAIGFYLPEQLPLPNTPQFQAALIQQLYALLAWQGPTGFTVVLVGDVPLKGRLAAQLAAEFGSRVQLERTAPDDNGILVTGWDFWRNHSDRLPAPHLLVIAALPIPSLEDPLVAARVSAYKRQRRDWFRWYLLPSALSDLQRSIAPLRERSTPDPNAPPLLALLDTRVVRRSYGSQVLAALDPVERMNDLEPRWL</sequence>
<keyword evidence="1" id="KW-0378">Hydrolase</keyword>
<evidence type="ECO:0000313" key="2">
    <source>
        <dbReference type="Proteomes" id="UP001604335"/>
    </source>
</evidence>
<keyword evidence="1" id="KW-0067">ATP-binding</keyword>
<dbReference type="Proteomes" id="UP001604335">
    <property type="component" value="Unassembled WGS sequence"/>
</dbReference>
<protein>
    <submittedName>
        <fullName evidence="1">DNA helicase</fullName>
    </submittedName>
</protein>
<dbReference type="GO" id="GO:0004386">
    <property type="term" value="F:helicase activity"/>
    <property type="evidence" value="ECO:0007669"/>
    <property type="project" value="UniProtKB-KW"/>
</dbReference>
<dbReference type="RefSeq" id="WP_393011294.1">
    <property type="nucleotide sequence ID" value="NZ_JAZAQF010000029.1"/>
</dbReference>
<name>A0ABW7C7K6_9CYAN</name>
<evidence type="ECO:0000313" key="1">
    <source>
        <dbReference type="EMBL" id="MFG3817170.1"/>
    </source>
</evidence>
<gene>
    <name evidence="1" type="ORF">VPK24_05935</name>
</gene>